<sequence length="81" mass="8260">MAIFKSISSITNSASSLNSSISNSKFAGSSTIDNSIACFDGGFGGWGGLGGSNGFDGCSSGGNTNIINIDIDIGRRRRRCC</sequence>
<dbReference type="InterPro" id="IPR008455">
    <property type="entry name" value="HssA/B-related"/>
</dbReference>
<dbReference type="EMBL" id="JAVFKY010000006">
    <property type="protein sequence ID" value="KAK5575184.1"/>
    <property type="molecule type" value="Genomic_DNA"/>
</dbReference>
<evidence type="ECO:0000313" key="1">
    <source>
        <dbReference type="EMBL" id="KAK5575184.1"/>
    </source>
</evidence>
<comment type="caution">
    <text evidence="1">The sequence shown here is derived from an EMBL/GenBank/DDBJ whole genome shotgun (WGS) entry which is preliminary data.</text>
</comment>
<dbReference type="Pfam" id="PF05710">
    <property type="entry name" value="Coiled"/>
    <property type="match status" value="1"/>
</dbReference>
<proteinExistence type="predicted"/>
<gene>
    <name evidence="1" type="ORF">RB653_010440</name>
</gene>
<keyword evidence="2" id="KW-1185">Reference proteome</keyword>
<protein>
    <submittedName>
        <fullName evidence="1">Uncharacterized protein</fullName>
    </submittedName>
</protein>
<evidence type="ECO:0000313" key="2">
    <source>
        <dbReference type="Proteomes" id="UP001344447"/>
    </source>
</evidence>
<organism evidence="1 2">
    <name type="scientific">Dictyostelium firmibasis</name>
    <dbReference type="NCBI Taxonomy" id="79012"/>
    <lineage>
        <taxon>Eukaryota</taxon>
        <taxon>Amoebozoa</taxon>
        <taxon>Evosea</taxon>
        <taxon>Eumycetozoa</taxon>
        <taxon>Dictyostelia</taxon>
        <taxon>Dictyosteliales</taxon>
        <taxon>Dictyosteliaceae</taxon>
        <taxon>Dictyostelium</taxon>
    </lineage>
</organism>
<dbReference type="AlphaFoldDB" id="A0AAN7TLX3"/>
<reference evidence="1 2" key="1">
    <citation type="submission" date="2023-11" db="EMBL/GenBank/DDBJ databases">
        <title>Dfirmibasis_genome.</title>
        <authorList>
            <person name="Edelbroek B."/>
            <person name="Kjellin J."/>
            <person name="Jerlstrom-Hultqvist J."/>
            <person name="Soderbom F."/>
        </authorList>
    </citation>
    <scope>NUCLEOTIDE SEQUENCE [LARGE SCALE GENOMIC DNA]</scope>
    <source>
        <strain evidence="1 2">TNS-C-14</strain>
    </source>
</reference>
<name>A0AAN7TLX3_9MYCE</name>
<dbReference type="Proteomes" id="UP001344447">
    <property type="component" value="Unassembled WGS sequence"/>
</dbReference>
<accession>A0AAN7TLX3</accession>